<feature type="domain" description="Sulfotransferase" evidence="3">
    <location>
        <begin position="6"/>
        <end position="218"/>
    </location>
</feature>
<gene>
    <name evidence="4" type="ORF">ACFO4O_07820</name>
</gene>
<evidence type="ECO:0000259" key="3">
    <source>
        <dbReference type="Pfam" id="PF00685"/>
    </source>
</evidence>
<dbReference type="Gene3D" id="3.40.50.300">
    <property type="entry name" value="P-loop containing nucleotide triphosphate hydrolases"/>
    <property type="match status" value="1"/>
</dbReference>
<evidence type="ECO:0000256" key="1">
    <source>
        <dbReference type="ARBA" id="ARBA00022679"/>
    </source>
</evidence>
<evidence type="ECO:0000256" key="2">
    <source>
        <dbReference type="ARBA" id="ARBA00023180"/>
    </source>
</evidence>
<dbReference type="RefSeq" id="WP_382407147.1">
    <property type="nucleotide sequence ID" value="NZ_JBHSGU010000002.1"/>
</dbReference>
<keyword evidence="5" id="KW-1185">Reference proteome</keyword>
<dbReference type="PANTHER" id="PTHR10605">
    <property type="entry name" value="HEPARAN SULFATE SULFOTRANSFERASE"/>
    <property type="match status" value="1"/>
</dbReference>
<dbReference type="EC" id="2.8.2.-" evidence="4"/>
<dbReference type="PANTHER" id="PTHR10605:SF56">
    <property type="entry name" value="BIFUNCTIONAL HEPARAN SULFATE N-DEACETYLASE_N-SULFOTRANSFERASE"/>
    <property type="match status" value="1"/>
</dbReference>
<dbReference type="InterPro" id="IPR000863">
    <property type="entry name" value="Sulfotransferase_dom"/>
</dbReference>
<dbReference type="EMBL" id="JBHSGU010000002">
    <property type="protein sequence ID" value="MFC4700057.1"/>
    <property type="molecule type" value="Genomic_DNA"/>
</dbReference>
<dbReference type="InterPro" id="IPR027417">
    <property type="entry name" value="P-loop_NTPase"/>
</dbReference>
<sequence>MVNLHIIGAQKAGTTALAHFIAQHQDIYVLDGKEAHVFDNPQFLKSTNKMLFAKDAIAKRMRNYQSQRYVCDATPVTWYQRRFLTHCFNFNPSAKFIVILRDPVERALSHYKMSRQKDAETKNALAAFLSERSRLIAARGNWQLRSPLRTQSYLSRGRYSKQLKQLFDIVPRQQVLVLFQEDLAKHHQATLNKVFAFLDVDTQTIAPERVFESDKEASTVGMFFAKYFARLYYVYHGESKSRWLNIISDN</sequence>
<name>A0ABV9LU65_9ALTE</name>
<keyword evidence="2" id="KW-0325">Glycoprotein</keyword>
<dbReference type="InterPro" id="IPR037359">
    <property type="entry name" value="NST/OST"/>
</dbReference>
<evidence type="ECO:0000313" key="5">
    <source>
        <dbReference type="Proteomes" id="UP001595897"/>
    </source>
</evidence>
<dbReference type="Proteomes" id="UP001595897">
    <property type="component" value="Unassembled WGS sequence"/>
</dbReference>
<reference evidence="5" key="1">
    <citation type="journal article" date="2019" name="Int. J. Syst. Evol. Microbiol.">
        <title>The Global Catalogue of Microorganisms (GCM) 10K type strain sequencing project: providing services to taxonomists for standard genome sequencing and annotation.</title>
        <authorList>
            <consortium name="The Broad Institute Genomics Platform"/>
            <consortium name="The Broad Institute Genome Sequencing Center for Infectious Disease"/>
            <person name="Wu L."/>
            <person name="Ma J."/>
        </authorList>
    </citation>
    <scope>NUCLEOTIDE SEQUENCE [LARGE SCALE GENOMIC DNA]</scope>
    <source>
        <strain evidence="5">KACC 12507</strain>
    </source>
</reference>
<proteinExistence type="predicted"/>
<comment type="caution">
    <text evidence="4">The sequence shown here is derived from an EMBL/GenBank/DDBJ whole genome shotgun (WGS) entry which is preliminary data.</text>
</comment>
<protein>
    <submittedName>
        <fullName evidence="4">Sulfotransferase family protein</fullName>
        <ecNumber evidence="4">2.8.2.-</ecNumber>
    </submittedName>
</protein>
<keyword evidence="1 4" id="KW-0808">Transferase</keyword>
<dbReference type="GO" id="GO:0016740">
    <property type="term" value="F:transferase activity"/>
    <property type="evidence" value="ECO:0007669"/>
    <property type="project" value="UniProtKB-KW"/>
</dbReference>
<accession>A0ABV9LU65</accession>
<dbReference type="Pfam" id="PF00685">
    <property type="entry name" value="Sulfotransfer_1"/>
    <property type="match status" value="1"/>
</dbReference>
<dbReference type="SUPFAM" id="SSF52540">
    <property type="entry name" value="P-loop containing nucleoside triphosphate hydrolases"/>
    <property type="match status" value="1"/>
</dbReference>
<evidence type="ECO:0000313" key="4">
    <source>
        <dbReference type="EMBL" id="MFC4700057.1"/>
    </source>
</evidence>
<organism evidence="4 5">
    <name type="scientific">Glaciecola siphonariae</name>
    <dbReference type="NCBI Taxonomy" id="521012"/>
    <lineage>
        <taxon>Bacteria</taxon>
        <taxon>Pseudomonadati</taxon>
        <taxon>Pseudomonadota</taxon>
        <taxon>Gammaproteobacteria</taxon>
        <taxon>Alteromonadales</taxon>
        <taxon>Alteromonadaceae</taxon>
        <taxon>Glaciecola</taxon>
    </lineage>
</organism>